<keyword evidence="2" id="KW-1185">Reference proteome</keyword>
<organism evidence="1 2">
    <name type="scientific">Sporidiobolus salmonicolor</name>
    <name type="common">Yeast-like fungus</name>
    <name type="synonym">Sporobolomyces salmonicolor</name>
    <dbReference type="NCBI Taxonomy" id="5005"/>
    <lineage>
        <taxon>Eukaryota</taxon>
        <taxon>Fungi</taxon>
        <taxon>Dikarya</taxon>
        <taxon>Basidiomycota</taxon>
        <taxon>Pucciniomycotina</taxon>
        <taxon>Microbotryomycetes</taxon>
        <taxon>Sporidiobolales</taxon>
        <taxon>Sporidiobolaceae</taxon>
        <taxon>Sporobolomyces</taxon>
    </lineage>
</organism>
<dbReference type="PANTHER" id="PTHR39473">
    <property type="match status" value="1"/>
</dbReference>
<dbReference type="AlphaFoldDB" id="A0A0D6EGY5"/>
<protein>
    <submittedName>
        <fullName evidence="1">SPOSA6832_00811-mRNA-1:cds</fullName>
    </submittedName>
</protein>
<dbReference type="PANTHER" id="PTHR39473:SF1">
    <property type="entry name" value="DINB-LIKE DOMAIN-CONTAINING PROTEIN"/>
    <property type="match status" value="1"/>
</dbReference>
<sequence>MSAAASQALVDAVGSATNPSEQLYLVAIHYLSQVIELLRTTVTTDEQLQHTSKLSSGSTIGKHLRHLHDHYRLLLDSLSSSAAAAAPSSSELRVNYDVRQRDGSAESSHAAALESFVALRARLERETDQGRAVDPARPVRLEAVTPVVVEVGTTWARELWFASFHAGAHRSLLCFSCGVQAGRAQLTRVGVSAVEQSITLRSFVGELGLDVPPDFGVAPSTLVHRAQECPPTKL</sequence>
<evidence type="ECO:0000313" key="1">
    <source>
        <dbReference type="EMBL" id="CEQ39277.1"/>
    </source>
</evidence>
<dbReference type="OrthoDB" id="5564877at2759"/>
<evidence type="ECO:0000313" key="2">
    <source>
        <dbReference type="Proteomes" id="UP000243876"/>
    </source>
</evidence>
<dbReference type="Proteomes" id="UP000243876">
    <property type="component" value="Unassembled WGS sequence"/>
</dbReference>
<reference evidence="2" key="1">
    <citation type="submission" date="2015-02" db="EMBL/GenBank/DDBJ databases">
        <authorList>
            <person name="Gon?alves P."/>
        </authorList>
    </citation>
    <scope>NUCLEOTIDE SEQUENCE [LARGE SCALE GENOMIC DNA]</scope>
</reference>
<dbReference type="EMBL" id="CENE01000002">
    <property type="protein sequence ID" value="CEQ39277.1"/>
    <property type="molecule type" value="Genomic_DNA"/>
</dbReference>
<accession>A0A0D6EGY5</accession>
<proteinExistence type="predicted"/>
<name>A0A0D6EGY5_SPOSA</name>
<gene>
    <name evidence="1" type="primary">SPOSA6832_00811</name>
</gene>